<evidence type="ECO:0000256" key="2">
    <source>
        <dbReference type="ARBA" id="ARBA00022737"/>
    </source>
</evidence>
<dbReference type="STRING" id="137246.A0A401SP81"/>
<dbReference type="OMA" id="MITEYKE"/>
<dbReference type="InterPro" id="IPR032675">
    <property type="entry name" value="LRR_dom_sf"/>
</dbReference>
<dbReference type="EMBL" id="BEZZ01000419">
    <property type="protein sequence ID" value="GCC32204.1"/>
    <property type="molecule type" value="Genomic_DNA"/>
</dbReference>
<name>A0A401SP81_CHIPU</name>
<evidence type="ECO:0000256" key="1">
    <source>
        <dbReference type="ARBA" id="ARBA00022614"/>
    </source>
</evidence>
<keyword evidence="2" id="KW-0677">Repeat</keyword>
<dbReference type="PANTHER" id="PTHR22708">
    <property type="entry name" value="LEUCINE-RICH REPEAT-CONTAINING PROTEIN 56"/>
    <property type="match status" value="1"/>
</dbReference>
<evidence type="ECO:0000256" key="3">
    <source>
        <dbReference type="SAM" id="MobiDB-lite"/>
    </source>
</evidence>
<feature type="compositionally biased region" description="Low complexity" evidence="3">
    <location>
        <begin position="708"/>
        <end position="721"/>
    </location>
</feature>
<dbReference type="Gene3D" id="3.80.10.10">
    <property type="entry name" value="Ribonuclease Inhibitor"/>
    <property type="match status" value="1"/>
</dbReference>
<evidence type="ECO:0000313" key="4">
    <source>
        <dbReference type="EMBL" id="GCC32204.1"/>
    </source>
</evidence>
<feature type="region of interest" description="Disordered" evidence="3">
    <location>
        <begin position="374"/>
        <end position="402"/>
    </location>
</feature>
<keyword evidence="5" id="KW-1185">Reference proteome</keyword>
<dbReference type="OrthoDB" id="676979at2759"/>
<keyword evidence="1" id="KW-0433">Leucine-rich repeat</keyword>
<accession>A0A401SP81</accession>
<evidence type="ECO:0000313" key="5">
    <source>
        <dbReference type="Proteomes" id="UP000287033"/>
    </source>
</evidence>
<sequence>MPDGICSFIGWLSEAASDAENYNPQQILLSPAHTHGATAAAAGPLLRSQREPGRAQAAFTELLSDLWLPFNVLLYCYQKVSMELHHCPAFVTRTGTATVRVLDFGQPGLRNPSPVIKDECEFLIEEYLSPSKLRALTKTEDLRQVKVLEMCVDTQDNSLGNFGTHLPSLVQLKLNSSFIASVRFVSGANLEFENYISCWEMSAGTVPMDLGTSLTKLQVLWMARCGLKDLDGIPSFSSLKELYVAYNSISDVSPVSMLEHLEVLDLEGNNIDDIVQIHYVALCSKLNTLTLEGNPFCSRQTPGIPEDSNSNYRETVKKLIPHLKYLDDIPVSETCIQSNCTINKDWLIVKEAIKDGISAEDLENLDDSITIGRPASRKHQSCTSQKLSVSQRPHSAGRLSTGSSVGILRTGVPDSRLYDGASDLTHGASSIFCGNPVTALRARRKKQGVSSDRAGNWFSPYTHLPEHTYDSLEIDSRTRDDIFAELRAWRNEHSRRLEAILKEQEPQVLKIDHNDNDALSIHSGDEEKKDNCSDEWTGSVSQETPCLSPLVTSSPNFSSDMESLLVADFNRTLSPVPPSPQEVSARSQKVLDFRVRRLRRSVQVKSESLQESNEDSAVFDEDKEAVYSHEVKSRSKLEDRMSTYAAIKSLRPVSGPATVGLRSVKPSVDKRPQKIIDSHQPIIRSSTKTPERPLSLNPVRPLTAKAALQRLPNRPLLLPSRGNKTTS</sequence>
<dbReference type="InterPro" id="IPR001611">
    <property type="entry name" value="Leu-rich_rpt"/>
</dbReference>
<evidence type="ECO:0008006" key="6">
    <source>
        <dbReference type="Google" id="ProtNLM"/>
    </source>
</evidence>
<comment type="caution">
    <text evidence="4">The sequence shown here is derived from an EMBL/GenBank/DDBJ whole genome shotgun (WGS) entry which is preliminary data.</text>
</comment>
<feature type="compositionally biased region" description="Polar residues" evidence="3">
    <location>
        <begin position="381"/>
        <end position="402"/>
    </location>
</feature>
<dbReference type="PANTHER" id="PTHR22708:SF0">
    <property type="entry name" value="LEUCINE-RICH REPEAT-CONTAINING PROTEIN 56"/>
    <property type="match status" value="1"/>
</dbReference>
<feature type="region of interest" description="Disordered" evidence="3">
    <location>
        <begin position="677"/>
        <end position="727"/>
    </location>
</feature>
<dbReference type="InterPro" id="IPR040091">
    <property type="entry name" value="LRRC56"/>
</dbReference>
<dbReference type="AlphaFoldDB" id="A0A401SP81"/>
<dbReference type="InterPro" id="IPR025875">
    <property type="entry name" value="Leu-rich_rpt_4"/>
</dbReference>
<dbReference type="Proteomes" id="UP000287033">
    <property type="component" value="Unassembled WGS sequence"/>
</dbReference>
<proteinExistence type="predicted"/>
<dbReference type="PROSITE" id="PS51450">
    <property type="entry name" value="LRR"/>
    <property type="match status" value="2"/>
</dbReference>
<feature type="compositionally biased region" description="Basic and acidic residues" evidence="3">
    <location>
        <begin position="523"/>
        <end position="532"/>
    </location>
</feature>
<gene>
    <name evidence="4" type="ORF">chiPu_0010665</name>
</gene>
<feature type="region of interest" description="Disordered" evidence="3">
    <location>
        <begin position="517"/>
        <end position="540"/>
    </location>
</feature>
<reference evidence="4 5" key="1">
    <citation type="journal article" date="2018" name="Nat. Ecol. Evol.">
        <title>Shark genomes provide insights into elasmobranch evolution and the origin of vertebrates.</title>
        <authorList>
            <person name="Hara Y"/>
            <person name="Yamaguchi K"/>
            <person name="Onimaru K"/>
            <person name="Kadota M"/>
            <person name="Koyanagi M"/>
            <person name="Keeley SD"/>
            <person name="Tatsumi K"/>
            <person name="Tanaka K"/>
            <person name="Motone F"/>
            <person name="Kageyama Y"/>
            <person name="Nozu R"/>
            <person name="Adachi N"/>
            <person name="Nishimura O"/>
            <person name="Nakagawa R"/>
            <person name="Tanegashima C"/>
            <person name="Kiyatake I"/>
            <person name="Matsumoto R"/>
            <person name="Murakumo K"/>
            <person name="Nishida K"/>
            <person name="Terakita A"/>
            <person name="Kuratani S"/>
            <person name="Sato K"/>
            <person name="Hyodo S Kuraku.S."/>
        </authorList>
    </citation>
    <scope>NUCLEOTIDE SEQUENCE [LARGE SCALE GENOMIC DNA]</scope>
</reference>
<protein>
    <recommendedName>
        <fullName evidence="6">Leucine-rich repeat-containing protein 56</fullName>
    </recommendedName>
</protein>
<organism evidence="4 5">
    <name type="scientific">Chiloscyllium punctatum</name>
    <name type="common">Brownbanded bambooshark</name>
    <name type="synonym">Hemiscyllium punctatum</name>
    <dbReference type="NCBI Taxonomy" id="137246"/>
    <lineage>
        <taxon>Eukaryota</taxon>
        <taxon>Metazoa</taxon>
        <taxon>Chordata</taxon>
        <taxon>Craniata</taxon>
        <taxon>Vertebrata</taxon>
        <taxon>Chondrichthyes</taxon>
        <taxon>Elasmobranchii</taxon>
        <taxon>Galeomorphii</taxon>
        <taxon>Galeoidea</taxon>
        <taxon>Orectolobiformes</taxon>
        <taxon>Hemiscylliidae</taxon>
        <taxon>Chiloscyllium</taxon>
    </lineage>
</organism>
<dbReference type="SUPFAM" id="SSF52058">
    <property type="entry name" value="L domain-like"/>
    <property type="match status" value="1"/>
</dbReference>
<dbReference type="Pfam" id="PF12799">
    <property type="entry name" value="LRR_4"/>
    <property type="match status" value="1"/>
</dbReference>